<keyword evidence="2" id="KW-0805">Transcription regulation</keyword>
<reference evidence="7" key="1">
    <citation type="journal article" date="2020" name="Stud. Mycol.">
        <title>101 Dothideomycetes genomes: a test case for predicting lifestyles and emergence of pathogens.</title>
        <authorList>
            <person name="Haridas S."/>
            <person name="Albert R."/>
            <person name="Binder M."/>
            <person name="Bloem J."/>
            <person name="Labutti K."/>
            <person name="Salamov A."/>
            <person name="Andreopoulos B."/>
            <person name="Baker S."/>
            <person name="Barry K."/>
            <person name="Bills G."/>
            <person name="Bluhm B."/>
            <person name="Cannon C."/>
            <person name="Castanera R."/>
            <person name="Culley D."/>
            <person name="Daum C."/>
            <person name="Ezra D."/>
            <person name="Gonzalez J."/>
            <person name="Henrissat B."/>
            <person name="Kuo A."/>
            <person name="Liang C."/>
            <person name="Lipzen A."/>
            <person name="Lutzoni F."/>
            <person name="Magnuson J."/>
            <person name="Mondo S."/>
            <person name="Nolan M."/>
            <person name="Ohm R."/>
            <person name="Pangilinan J."/>
            <person name="Park H.-J."/>
            <person name="Ramirez L."/>
            <person name="Alfaro M."/>
            <person name="Sun H."/>
            <person name="Tritt A."/>
            <person name="Yoshinaga Y."/>
            <person name="Zwiers L.-H."/>
            <person name="Turgeon B."/>
            <person name="Goodwin S."/>
            <person name="Spatafora J."/>
            <person name="Crous P."/>
            <person name="Grigoriev I."/>
        </authorList>
    </citation>
    <scope>NUCLEOTIDE SEQUENCE</scope>
    <source>
        <strain evidence="7">ATCC 36951</strain>
    </source>
</reference>
<comment type="similarity">
    <text evidence="1">Belongs to the TFIIE alpha subunit family.</text>
</comment>
<accession>A0A6A6CYA8</accession>
<feature type="compositionally biased region" description="Acidic residues" evidence="5">
    <location>
        <begin position="445"/>
        <end position="456"/>
    </location>
</feature>
<dbReference type="InterPro" id="IPR017919">
    <property type="entry name" value="TFIIE/TFIIEa_HTH"/>
</dbReference>
<dbReference type="Proteomes" id="UP000799537">
    <property type="component" value="Unassembled WGS sequence"/>
</dbReference>
<feature type="compositionally biased region" description="Basic and acidic residues" evidence="5">
    <location>
        <begin position="410"/>
        <end position="419"/>
    </location>
</feature>
<dbReference type="AlphaFoldDB" id="A0A6A6CYA8"/>
<dbReference type="PANTHER" id="PTHR13097">
    <property type="entry name" value="TRANSCRIPTION INITIATION FACTOR IIE, ALPHA SUBUNIT"/>
    <property type="match status" value="1"/>
</dbReference>
<protein>
    <recommendedName>
        <fullName evidence="6">HTH TFE/IIEalpha-type domain-containing protein</fullName>
    </recommendedName>
</protein>
<organism evidence="7 8">
    <name type="scientific">Zasmidium cellare ATCC 36951</name>
    <dbReference type="NCBI Taxonomy" id="1080233"/>
    <lineage>
        <taxon>Eukaryota</taxon>
        <taxon>Fungi</taxon>
        <taxon>Dikarya</taxon>
        <taxon>Ascomycota</taxon>
        <taxon>Pezizomycotina</taxon>
        <taxon>Dothideomycetes</taxon>
        <taxon>Dothideomycetidae</taxon>
        <taxon>Mycosphaerellales</taxon>
        <taxon>Mycosphaerellaceae</taxon>
        <taxon>Zasmidium</taxon>
    </lineage>
</organism>
<dbReference type="Pfam" id="PF23451">
    <property type="entry name" value="Zn_ribbon_PaaD"/>
    <property type="match status" value="1"/>
</dbReference>
<feature type="region of interest" description="Disordered" evidence="5">
    <location>
        <begin position="298"/>
        <end position="456"/>
    </location>
</feature>
<evidence type="ECO:0000256" key="1">
    <source>
        <dbReference type="ARBA" id="ARBA00008947"/>
    </source>
</evidence>
<evidence type="ECO:0000256" key="5">
    <source>
        <dbReference type="SAM" id="MobiDB-lite"/>
    </source>
</evidence>
<dbReference type="InterPro" id="IPR024550">
    <property type="entry name" value="TFIIEa/SarR/Rpc3_HTH_dom"/>
</dbReference>
<name>A0A6A6CYA8_ZASCE</name>
<keyword evidence="8" id="KW-1185">Reference proteome</keyword>
<dbReference type="GO" id="GO:0006367">
    <property type="term" value="P:transcription initiation at RNA polymerase II promoter"/>
    <property type="evidence" value="ECO:0007669"/>
    <property type="project" value="InterPro"/>
</dbReference>
<evidence type="ECO:0000259" key="6">
    <source>
        <dbReference type="PROSITE" id="PS51344"/>
    </source>
</evidence>
<feature type="compositionally biased region" description="Basic and acidic residues" evidence="5">
    <location>
        <begin position="344"/>
        <end position="354"/>
    </location>
</feature>
<dbReference type="InterPro" id="IPR036390">
    <property type="entry name" value="WH_DNA-bd_sf"/>
</dbReference>
<evidence type="ECO:0000313" key="7">
    <source>
        <dbReference type="EMBL" id="KAF2171703.1"/>
    </source>
</evidence>
<proteinExistence type="inferred from homology"/>
<dbReference type="RefSeq" id="XP_033672592.1">
    <property type="nucleotide sequence ID" value="XM_033815539.1"/>
</dbReference>
<evidence type="ECO:0000256" key="4">
    <source>
        <dbReference type="SAM" id="Coils"/>
    </source>
</evidence>
<feature type="compositionally biased region" description="Acidic residues" evidence="5">
    <location>
        <begin position="355"/>
        <end position="373"/>
    </location>
</feature>
<feature type="compositionally biased region" description="Low complexity" evidence="5">
    <location>
        <begin position="375"/>
        <end position="396"/>
    </location>
</feature>
<dbReference type="SMART" id="SM00531">
    <property type="entry name" value="TFIIE"/>
    <property type="match status" value="1"/>
</dbReference>
<feature type="domain" description="HTH TFE/IIEalpha-type" evidence="6">
    <location>
        <begin position="5"/>
        <end position="109"/>
    </location>
</feature>
<feature type="coiled-coil region" evidence="4">
    <location>
        <begin position="174"/>
        <end position="201"/>
    </location>
</feature>
<keyword evidence="3" id="KW-0804">Transcription</keyword>
<dbReference type="PANTHER" id="PTHR13097:SF7">
    <property type="entry name" value="GENERAL TRANSCRIPTION FACTOR IIE SUBUNIT 1"/>
    <property type="match status" value="1"/>
</dbReference>
<evidence type="ECO:0000256" key="2">
    <source>
        <dbReference type="ARBA" id="ARBA00023015"/>
    </source>
</evidence>
<dbReference type="Gene3D" id="3.30.40.10">
    <property type="entry name" value="Zinc/RING finger domain, C3HC4 (zinc finger)"/>
    <property type="match status" value="1"/>
</dbReference>
<dbReference type="PROSITE" id="PS51344">
    <property type="entry name" value="HTH_TFE_IIE"/>
    <property type="match status" value="1"/>
</dbReference>
<evidence type="ECO:0000256" key="3">
    <source>
        <dbReference type="ARBA" id="ARBA00023163"/>
    </source>
</evidence>
<gene>
    <name evidence="7" type="ORF">M409DRAFT_63317</name>
</gene>
<dbReference type="GO" id="GO:0005673">
    <property type="term" value="C:transcription factor TFIIE complex"/>
    <property type="evidence" value="ECO:0007669"/>
    <property type="project" value="TreeGrafter"/>
</dbReference>
<feature type="compositionally biased region" description="Basic and acidic residues" evidence="5">
    <location>
        <begin position="302"/>
        <end position="330"/>
    </location>
</feature>
<dbReference type="InterPro" id="IPR039997">
    <property type="entry name" value="TFE"/>
</dbReference>
<dbReference type="SUPFAM" id="SSF46785">
    <property type="entry name" value="Winged helix' DNA-binding domain"/>
    <property type="match status" value="1"/>
</dbReference>
<dbReference type="SUPFAM" id="SSF57783">
    <property type="entry name" value="Zinc beta-ribbon"/>
    <property type="match status" value="1"/>
</dbReference>
<dbReference type="Pfam" id="PF02002">
    <property type="entry name" value="TFIIE_alpha"/>
    <property type="match status" value="1"/>
</dbReference>
<dbReference type="EMBL" id="ML993582">
    <property type="protein sequence ID" value="KAF2171703.1"/>
    <property type="molecule type" value="Genomic_DNA"/>
</dbReference>
<dbReference type="InterPro" id="IPR013083">
    <property type="entry name" value="Znf_RING/FYVE/PHD"/>
</dbReference>
<dbReference type="InterPro" id="IPR002853">
    <property type="entry name" value="TFIIE_asu"/>
</dbReference>
<feature type="compositionally biased region" description="Polar residues" evidence="5">
    <location>
        <begin position="420"/>
        <end position="430"/>
    </location>
</feature>
<dbReference type="GeneID" id="54568811"/>
<evidence type="ECO:0000313" key="8">
    <source>
        <dbReference type="Proteomes" id="UP000799537"/>
    </source>
</evidence>
<dbReference type="InterPro" id="IPR056572">
    <property type="entry name" value="Zn_ribbon_PaaD"/>
</dbReference>
<keyword evidence="4" id="KW-0175">Coiled coil</keyword>
<sequence length="456" mass="50961">MAELATQLIRTTVRTFYTVDQILVIDALVIHSTLSDTDLAAVLNMLPKTLRKHCGRLKEDGLLSIHTRAERRIDQAPSFHGNNPQTGKERLTNRDWYYLNYHRAIDSIKYRMHKLNKHIDSLGMPTTEKKDLSCPRCKSQYTELEVLDNLDESTGQFLCHRCRNPLDAIEEEERANENESMKRLNQQFEKLQQLLQSIDAAAVPENDFETALGKQKPIPRTDANPGARTEIVDVKNKNLESTKGLELKPEKIAVQVQDDEDVKRENAAAEAEARKAKEARANALPEWISRSTITQEITAVGAKEEKERREREAHSGVVKDDDGDEKKPSVDNDDVMAAYWKELAAAREKEAQEARDEEEEDDDDEEDEFEDVDVNGSGTPANGANGTAATSTGMNTPLNVESSNATDDEREAKRARLDEPSSSNLANGANGQAEKAAEDTPAASDADDDELEFQDV</sequence>
<dbReference type="OrthoDB" id="361102at2759"/>